<evidence type="ECO:0000313" key="3">
    <source>
        <dbReference type="EMBL" id="MCQ0971823.1"/>
    </source>
</evidence>
<feature type="domain" description="DUF5671" evidence="2">
    <location>
        <begin position="66"/>
        <end position="196"/>
    </location>
</feature>
<name>A0ABT1MWW7_9RHOB</name>
<keyword evidence="1" id="KW-0812">Transmembrane</keyword>
<organism evidence="3 4">
    <name type="scientific">Paracoccus albicereus</name>
    <dbReference type="NCBI Taxonomy" id="2922394"/>
    <lineage>
        <taxon>Bacteria</taxon>
        <taxon>Pseudomonadati</taxon>
        <taxon>Pseudomonadota</taxon>
        <taxon>Alphaproteobacteria</taxon>
        <taxon>Rhodobacterales</taxon>
        <taxon>Paracoccaceae</taxon>
        <taxon>Paracoccus</taxon>
    </lineage>
</organism>
<gene>
    <name evidence="3" type="ORF">MLD63_15480</name>
</gene>
<proteinExistence type="predicted"/>
<dbReference type="Pfam" id="PF18920">
    <property type="entry name" value="DUF5671"/>
    <property type="match status" value="1"/>
</dbReference>
<dbReference type="EMBL" id="JAKZEU010000006">
    <property type="protein sequence ID" value="MCQ0971823.1"/>
    <property type="molecule type" value="Genomic_DNA"/>
</dbReference>
<sequence>MKSGDVLGEFVRQALAEGRDRADVTAALTDAGWSAREIEGALDRWAVSPGLPPVPRPSAYVSAREALLYGLLFIALANVVIYTVMLGFGIINRLLPDPTEIYYSGQGVLRWPIAALIAFLPLFLYLNHRANRRGDDQAARQRSLVRRWIASLVTLIAILALVCDLVTVLYVFLNGDLSSRFIAKVALVAIEGALVLAYCREELDG</sequence>
<feature type="transmembrane region" description="Helical" evidence="1">
    <location>
        <begin position="66"/>
        <end position="91"/>
    </location>
</feature>
<comment type="caution">
    <text evidence="3">The sequence shown here is derived from an EMBL/GenBank/DDBJ whole genome shotgun (WGS) entry which is preliminary data.</text>
</comment>
<protein>
    <submittedName>
        <fullName evidence="3">DUF5671 domain-containing protein</fullName>
    </submittedName>
</protein>
<accession>A0ABT1MWW7</accession>
<keyword evidence="4" id="KW-1185">Reference proteome</keyword>
<evidence type="ECO:0000313" key="4">
    <source>
        <dbReference type="Proteomes" id="UP001203945"/>
    </source>
</evidence>
<reference evidence="3 4" key="1">
    <citation type="submission" date="2022-03" db="EMBL/GenBank/DDBJ databases">
        <authorList>
            <person name="He Y."/>
        </authorList>
    </citation>
    <scope>NUCLEOTIDE SEQUENCE [LARGE SCALE GENOMIC DNA]</scope>
    <source>
        <strain evidence="3 4">TK19116</strain>
    </source>
</reference>
<evidence type="ECO:0000259" key="2">
    <source>
        <dbReference type="Pfam" id="PF18920"/>
    </source>
</evidence>
<feature type="transmembrane region" description="Helical" evidence="1">
    <location>
        <begin position="179"/>
        <end position="199"/>
    </location>
</feature>
<dbReference type="Proteomes" id="UP001203945">
    <property type="component" value="Unassembled WGS sequence"/>
</dbReference>
<keyword evidence="1" id="KW-0472">Membrane</keyword>
<feature type="transmembrane region" description="Helical" evidence="1">
    <location>
        <begin position="148"/>
        <end position="173"/>
    </location>
</feature>
<feature type="transmembrane region" description="Helical" evidence="1">
    <location>
        <begin position="111"/>
        <end position="127"/>
    </location>
</feature>
<evidence type="ECO:0000256" key="1">
    <source>
        <dbReference type="SAM" id="Phobius"/>
    </source>
</evidence>
<dbReference type="RefSeq" id="WP_255330831.1">
    <property type="nucleotide sequence ID" value="NZ_JAKZEU010000006.1"/>
</dbReference>
<keyword evidence="1" id="KW-1133">Transmembrane helix</keyword>
<dbReference type="InterPro" id="IPR043728">
    <property type="entry name" value="DUF5671"/>
</dbReference>